<dbReference type="AlphaFoldDB" id="A0A8S9N4E6"/>
<accession>A0A8S9N4E6</accession>
<dbReference type="Proteomes" id="UP000712600">
    <property type="component" value="Unassembled WGS sequence"/>
</dbReference>
<reference evidence="1" key="1">
    <citation type="submission" date="2019-12" db="EMBL/GenBank/DDBJ databases">
        <title>Genome sequencing and annotation of Brassica cretica.</title>
        <authorList>
            <person name="Studholme D.J."/>
            <person name="Sarris P."/>
        </authorList>
    </citation>
    <scope>NUCLEOTIDE SEQUENCE</scope>
    <source>
        <strain evidence="1">PFS-109/04</strain>
        <tissue evidence="1">Leaf</tissue>
    </source>
</reference>
<sequence length="101" mass="11362">MKTLLTRQSAFSRNQLWSLLFEAEMLFKIPMTRGDPKSTCEAQRLFGMRHPNSTCEEAEGLFKNPITPANANFDLKGNVNSAVETCGESYHSFNARACAWV</sequence>
<proteinExistence type="predicted"/>
<evidence type="ECO:0000313" key="1">
    <source>
        <dbReference type="EMBL" id="KAF3488409.1"/>
    </source>
</evidence>
<organism evidence="1 2">
    <name type="scientific">Brassica cretica</name>
    <name type="common">Mustard</name>
    <dbReference type="NCBI Taxonomy" id="69181"/>
    <lineage>
        <taxon>Eukaryota</taxon>
        <taxon>Viridiplantae</taxon>
        <taxon>Streptophyta</taxon>
        <taxon>Embryophyta</taxon>
        <taxon>Tracheophyta</taxon>
        <taxon>Spermatophyta</taxon>
        <taxon>Magnoliopsida</taxon>
        <taxon>eudicotyledons</taxon>
        <taxon>Gunneridae</taxon>
        <taxon>Pentapetalae</taxon>
        <taxon>rosids</taxon>
        <taxon>malvids</taxon>
        <taxon>Brassicales</taxon>
        <taxon>Brassicaceae</taxon>
        <taxon>Brassiceae</taxon>
        <taxon>Brassica</taxon>
    </lineage>
</organism>
<dbReference type="EMBL" id="QGKX02002183">
    <property type="protein sequence ID" value="KAF3488409.1"/>
    <property type="molecule type" value="Genomic_DNA"/>
</dbReference>
<evidence type="ECO:0000313" key="2">
    <source>
        <dbReference type="Proteomes" id="UP000712600"/>
    </source>
</evidence>
<comment type="caution">
    <text evidence="1">The sequence shown here is derived from an EMBL/GenBank/DDBJ whole genome shotgun (WGS) entry which is preliminary data.</text>
</comment>
<gene>
    <name evidence="1" type="ORF">F2Q69_00055176</name>
</gene>
<protein>
    <submittedName>
        <fullName evidence="1">Uncharacterized protein</fullName>
    </submittedName>
</protein>
<name>A0A8S9N4E6_BRACR</name>